<dbReference type="Gene3D" id="1.10.3930.10">
    <property type="entry name" value="Arginine deiminase"/>
    <property type="match status" value="1"/>
</dbReference>
<dbReference type="STRING" id="1206085.SAMN05443575_4077"/>
<dbReference type="GO" id="GO:0016990">
    <property type="term" value="F:arginine deiminase activity"/>
    <property type="evidence" value="ECO:0007669"/>
    <property type="project" value="UniProtKB-UniRule"/>
</dbReference>
<protein>
    <recommendedName>
        <fullName evidence="3">Arginine deiminase</fullName>
        <shortName evidence="3">ADI</shortName>
        <ecNumber evidence="3">3.5.3.6</ecNumber>
    </recommendedName>
    <alternativeName>
        <fullName evidence="3">Arginine dihydrolase</fullName>
        <shortName evidence="3">AD</shortName>
    </alternativeName>
</protein>
<dbReference type="SUPFAM" id="SSF55909">
    <property type="entry name" value="Pentein"/>
    <property type="match status" value="1"/>
</dbReference>
<dbReference type="RefSeq" id="WP_200800343.1">
    <property type="nucleotide sequence ID" value="NZ_FQVU01000007.1"/>
</dbReference>
<dbReference type="EMBL" id="FQVU01000007">
    <property type="protein sequence ID" value="SHH55727.1"/>
    <property type="molecule type" value="Genomic_DNA"/>
</dbReference>
<evidence type="ECO:0000256" key="3">
    <source>
        <dbReference type="HAMAP-Rule" id="MF_00242"/>
    </source>
</evidence>
<dbReference type="PIRSF" id="PIRSF006356">
    <property type="entry name" value="Arg_deiminase"/>
    <property type="match status" value="1"/>
</dbReference>
<comment type="catalytic activity">
    <reaction evidence="3">
        <text>L-arginine + H2O = L-citrulline + NH4(+)</text>
        <dbReference type="Rhea" id="RHEA:19597"/>
        <dbReference type="ChEBI" id="CHEBI:15377"/>
        <dbReference type="ChEBI" id="CHEBI:28938"/>
        <dbReference type="ChEBI" id="CHEBI:32682"/>
        <dbReference type="ChEBI" id="CHEBI:57743"/>
        <dbReference type="EC" id="3.5.3.6"/>
    </reaction>
</comment>
<keyword evidence="3" id="KW-0056">Arginine metabolism</keyword>
<dbReference type="HAMAP" id="MF_00242">
    <property type="entry name" value="Arg_deiminase"/>
    <property type="match status" value="1"/>
</dbReference>
<sequence>MTDPVLLPHLGSEIGRLRHVVTHRPGRELDRLTPSNIRGLLFDDVPWADRAREEHDAFVEVLASRGATVHHFAELLTGALDTADGREFVVERTCTPERFGEQMARSLRRLVDDADARTLAGLLIGGVLKSDVDLTASAGLHWQSLGADDLVLPPLPNTLFQRDNSAWIGSGVTVNPMAKLARQRESVHTRAVYRYHPLFRDAQFTFLYGDDDRDHRPATLEGGDLLVLSEDVVLVGMGERTTPSAVELLATRLFAAGSARTVLAVDIPAARATMHLDTVLTMVDVATFVAYPMLDLEALRAWRLTPGDDAGTPLRVTPAGDLVTALAEALHVDEVRVLRAGDDPHAAEREQWSDGNNYFALEPGVVVGYDRNVVTNALLEKHGIEVLTVSGGELGRGRGGARCMTCPIVRDPVAAG</sequence>
<dbReference type="Gene3D" id="3.75.10.10">
    <property type="entry name" value="L-arginine/glycine Amidinotransferase, Chain A"/>
    <property type="match status" value="1"/>
</dbReference>
<dbReference type="Proteomes" id="UP000186132">
    <property type="component" value="Unassembled WGS sequence"/>
</dbReference>
<dbReference type="Pfam" id="PF02274">
    <property type="entry name" value="ADI"/>
    <property type="match status" value="1"/>
</dbReference>
<comment type="similarity">
    <text evidence="1 3">Belongs to the arginine deiminase family.</text>
</comment>
<accession>A0A1M5TY61</accession>
<keyword evidence="3" id="KW-0963">Cytoplasm</keyword>
<comment type="pathway">
    <text evidence="3">Amino-acid degradation; L-arginine degradation via ADI pathway; carbamoyl phosphate from L-arginine: step 1/2.</text>
</comment>
<proteinExistence type="inferred from homology"/>
<keyword evidence="6" id="KW-1185">Reference proteome</keyword>
<reference evidence="6" key="1">
    <citation type="submission" date="2016-11" db="EMBL/GenBank/DDBJ databases">
        <authorList>
            <person name="Varghese N."/>
            <person name="Submissions S."/>
        </authorList>
    </citation>
    <scope>NUCLEOTIDE SEQUENCE [LARGE SCALE GENOMIC DNA]</scope>
    <source>
        <strain evidence="6">DSM 45627</strain>
    </source>
</reference>
<gene>
    <name evidence="3" type="primary">arcA</name>
    <name evidence="5" type="ORF">SAMN05443575_4077</name>
</gene>
<dbReference type="PANTHER" id="PTHR47271">
    <property type="entry name" value="ARGININE DEIMINASE"/>
    <property type="match status" value="1"/>
</dbReference>
<organism evidence="5 6">
    <name type="scientific">Jatrophihabitans endophyticus</name>
    <dbReference type="NCBI Taxonomy" id="1206085"/>
    <lineage>
        <taxon>Bacteria</taxon>
        <taxon>Bacillati</taxon>
        <taxon>Actinomycetota</taxon>
        <taxon>Actinomycetes</taxon>
        <taxon>Jatrophihabitantales</taxon>
        <taxon>Jatrophihabitantaceae</taxon>
        <taxon>Jatrophihabitans</taxon>
    </lineage>
</organism>
<evidence type="ECO:0000313" key="5">
    <source>
        <dbReference type="EMBL" id="SHH55727.1"/>
    </source>
</evidence>
<dbReference type="PRINTS" id="PR01466">
    <property type="entry name" value="ARGDEIMINASE"/>
</dbReference>
<dbReference type="GO" id="GO:0019546">
    <property type="term" value="P:L-arginine deiminase pathway"/>
    <property type="evidence" value="ECO:0007669"/>
    <property type="project" value="TreeGrafter"/>
</dbReference>
<dbReference type="UniPathway" id="UPA00254">
    <property type="reaction ID" value="UER00364"/>
</dbReference>
<name>A0A1M5TY61_9ACTN</name>
<evidence type="ECO:0000256" key="4">
    <source>
        <dbReference type="PIRSR" id="PIRSR006356-1"/>
    </source>
</evidence>
<keyword evidence="2 3" id="KW-0378">Hydrolase</keyword>
<feature type="active site" description="Amidino-cysteine intermediate" evidence="3 4">
    <location>
        <position position="403"/>
    </location>
</feature>
<evidence type="ECO:0000256" key="1">
    <source>
        <dbReference type="ARBA" id="ARBA00010206"/>
    </source>
</evidence>
<dbReference type="GO" id="GO:0005737">
    <property type="term" value="C:cytoplasm"/>
    <property type="evidence" value="ECO:0007669"/>
    <property type="project" value="UniProtKB-SubCell"/>
</dbReference>
<evidence type="ECO:0000256" key="2">
    <source>
        <dbReference type="ARBA" id="ARBA00022801"/>
    </source>
</evidence>
<dbReference type="AlphaFoldDB" id="A0A1M5TY61"/>
<comment type="subcellular location">
    <subcellularLocation>
        <location evidence="3">Cytoplasm</location>
    </subcellularLocation>
</comment>
<evidence type="ECO:0000313" key="6">
    <source>
        <dbReference type="Proteomes" id="UP000186132"/>
    </source>
</evidence>
<dbReference type="InterPro" id="IPR003876">
    <property type="entry name" value="Arg_deiminase"/>
</dbReference>
<dbReference type="NCBIfam" id="NF002381">
    <property type="entry name" value="PRK01388.1"/>
    <property type="match status" value="1"/>
</dbReference>
<dbReference type="EC" id="3.5.3.6" evidence="3"/>
<dbReference type="PANTHER" id="PTHR47271:SF2">
    <property type="entry name" value="ARGININE DEIMINASE"/>
    <property type="match status" value="1"/>
</dbReference>